<evidence type="ECO:0000256" key="1">
    <source>
        <dbReference type="ARBA" id="ARBA00022679"/>
    </source>
</evidence>
<keyword evidence="2" id="KW-0812">Transmembrane</keyword>
<evidence type="ECO:0000313" key="4">
    <source>
        <dbReference type="EMBL" id="KAL3699067.1"/>
    </source>
</evidence>
<protein>
    <recommendedName>
        <fullName evidence="3">ER-bound oxygenase mpaB/mpaB'/Rubber oxygenase catalytic domain-containing protein</fullName>
    </recommendedName>
</protein>
<keyword evidence="2" id="KW-1133">Transmembrane helix</keyword>
<dbReference type="HAMAP" id="MF_01139">
    <property type="entry name" value="ISPT"/>
    <property type="match status" value="1"/>
</dbReference>
<proteinExistence type="inferred from homology"/>
<feature type="domain" description="ER-bound oxygenase mpaB/mpaB'/Rubber oxygenase catalytic" evidence="3">
    <location>
        <begin position="146"/>
        <end position="345"/>
    </location>
</feature>
<dbReference type="InterPro" id="IPR001441">
    <property type="entry name" value="UPP_synth-like"/>
</dbReference>
<dbReference type="InterPro" id="IPR036424">
    <property type="entry name" value="UPP_synth-like_sf"/>
</dbReference>
<feature type="transmembrane region" description="Helical" evidence="2">
    <location>
        <begin position="83"/>
        <end position="101"/>
    </location>
</feature>
<accession>A0ABD3I8K5</accession>
<dbReference type="CDD" id="cd00475">
    <property type="entry name" value="Cis_IPPS"/>
    <property type="match status" value="1"/>
</dbReference>
<evidence type="ECO:0000256" key="2">
    <source>
        <dbReference type="SAM" id="Phobius"/>
    </source>
</evidence>
<dbReference type="SUPFAM" id="SSF64005">
    <property type="entry name" value="Undecaprenyl diphosphate synthase"/>
    <property type="match status" value="1"/>
</dbReference>
<dbReference type="InterPro" id="IPR018713">
    <property type="entry name" value="MPAB/Lcp_cat_dom"/>
</dbReference>
<gene>
    <name evidence="4" type="ORF">R1sor_017089</name>
</gene>
<dbReference type="NCBIfam" id="TIGR00055">
    <property type="entry name" value="uppS"/>
    <property type="match status" value="1"/>
</dbReference>
<evidence type="ECO:0000259" key="3">
    <source>
        <dbReference type="Pfam" id="PF09995"/>
    </source>
</evidence>
<dbReference type="GO" id="GO:0016740">
    <property type="term" value="F:transferase activity"/>
    <property type="evidence" value="ECO:0007669"/>
    <property type="project" value="UniProtKB-KW"/>
</dbReference>
<name>A0ABD3I8K5_9MARC</name>
<evidence type="ECO:0000313" key="5">
    <source>
        <dbReference type="Proteomes" id="UP001633002"/>
    </source>
</evidence>
<keyword evidence="1" id="KW-0808">Transferase</keyword>
<organism evidence="4 5">
    <name type="scientific">Riccia sorocarpa</name>
    <dbReference type="NCBI Taxonomy" id="122646"/>
    <lineage>
        <taxon>Eukaryota</taxon>
        <taxon>Viridiplantae</taxon>
        <taxon>Streptophyta</taxon>
        <taxon>Embryophyta</taxon>
        <taxon>Marchantiophyta</taxon>
        <taxon>Marchantiopsida</taxon>
        <taxon>Marchantiidae</taxon>
        <taxon>Marchantiales</taxon>
        <taxon>Ricciaceae</taxon>
        <taxon>Riccia</taxon>
    </lineage>
</organism>
<reference evidence="4 5" key="1">
    <citation type="submission" date="2024-09" db="EMBL/GenBank/DDBJ databases">
        <title>Chromosome-scale assembly of Riccia sorocarpa.</title>
        <authorList>
            <person name="Paukszto L."/>
        </authorList>
    </citation>
    <scope>NUCLEOTIDE SEQUENCE [LARGE SCALE GENOMIC DNA]</scope>
    <source>
        <strain evidence="4">LP-2024</strain>
        <tissue evidence="4">Aerial parts of the thallus</tissue>
    </source>
</reference>
<dbReference type="Pfam" id="PF09995">
    <property type="entry name" value="MPAB_Lcp_cat"/>
    <property type="match status" value="1"/>
</dbReference>
<dbReference type="AlphaFoldDB" id="A0ABD3I8K5"/>
<sequence>MVRLNRIDSPVRFLQRVIRLSTGGFRSAVHASSSVTRLRSLPTSSSYNYQLGEGRSFGPNISMEQFTNMIVFSDSRILKLSQYLILVSVGGFLVIGAVRSYQALVRSILPFLRLILGCSTSRQVKVFKWRNEFRSLDSMNTFFDRGDAMLAAVLMAISMELSNEEVGSFLQAHSTIHTHPWRRLIRTLTFIRMTVRANSSERKQIYAWLNRIHSNIRLFGFETNLFILATIAYALAKAHQSLGCATDVELDTVVSAIMNMGDKINPEDRGKHVPMSLKAVETYLSTQITFQSPRMAETFSITLGLASVTKSSSSINARTFLRRPWAWIKLFLLRNLAIEICHSVLFSNRAGLSLSVARLLQPVWYHLHHNLCPQALTLDGLFGLLIDCDPSLVEAVDSVYLEVLGEDHAARTVEAGQNGRGRTTKAHLPHIGRYSAGDTRSELAHRSLKEAVTEHLKCSFYRGRLSSPGRKLPQHLGVIMDGNRRYSKENHLGSVVAGHQVGARKVLQFISWSFSAGINNLTLWALSDDNFKRGNDELGPLFTMITGYITEVVSKDTRAAIDFRFRVVGDRSLLPEKLRHAVEVAEKATESNRRFNVQLALGYGGRAEVIRAVKEAVKRRLRHESITIEEAVEQLSAADVSKHVYSAELGLPEIDAIFRTSGEKRLSGFALWESQAAELCFIERHWPSMKESDFLSSIIDLSERQRRFGA</sequence>
<dbReference type="Pfam" id="PF01255">
    <property type="entry name" value="Prenyltransf"/>
    <property type="match status" value="1"/>
</dbReference>
<dbReference type="PANTHER" id="PTHR10291">
    <property type="entry name" value="DEHYDRODOLICHYL DIPHOSPHATE SYNTHASE FAMILY MEMBER"/>
    <property type="match status" value="1"/>
</dbReference>
<keyword evidence="2" id="KW-0472">Membrane</keyword>
<dbReference type="Gene3D" id="3.40.1180.10">
    <property type="entry name" value="Decaprenyl diphosphate synthase-like"/>
    <property type="match status" value="1"/>
</dbReference>
<dbReference type="PANTHER" id="PTHR10291:SF44">
    <property type="entry name" value="ER-BOUND OXYGENASE MPAB_MPAB'_RUBBER OXYGENASE CATALYTIC DOMAIN-CONTAINING PROTEIN"/>
    <property type="match status" value="1"/>
</dbReference>
<dbReference type="Proteomes" id="UP001633002">
    <property type="component" value="Unassembled WGS sequence"/>
</dbReference>
<keyword evidence="5" id="KW-1185">Reference proteome</keyword>
<comment type="caution">
    <text evidence="4">The sequence shown here is derived from an EMBL/GenBank/DDBJ whole genome shotgun (WGS) entry which is preliminary data.</text>
</comment>
<dbReference type="EMBL" id="JBJQOH010000001">
    <property type="protein sequence ID" value="KAL3699067.1"/>
    <property type="molecule type" value="Genomic_DNA"/>
</dbReference>